<keyword evidence="1" id="KW-0472">Membrane</keyword>
<accession>A0A0A9D962</accession>
<keyword evidence="1" id="KW-0812">Transmembrane</keyword>
<organism evidence="2">
    <name type="scientific">Arundo donax</name>
    <name type="common">Giant reed</name>
    <name type="synonym">Donax arundinaceus</name>
    <dbReference type="NCBI Taxonomy" id="35708"/>
    <lineage>
        <taxon>Eukaryota</taxon>
        <taxon>Viridiplantae</taxon>
        <taxon>Streptophyta</taxon>
        <taxon>Embryophyta</taxon>
        <taxon>Tracheophyta</taxon>
        <taxon>Spermatophyta</taxon>
        <taxon>Magnoliopsida</taxon>
        <taxon>Liliopsida</taxon>
        <taxon>Poales</taxon>
        <taxon>Poaceae</taxon>
        <taxon>PACMAD clade</taxon>
        <taxon>Arundinoideae</taxon>
        <taxon>Arundineae</taxon>
        <taxon>Arundo</taxon>
    </lineage>
</organism>
<evidence type="ECO:0000313" key="2">
    <source>
        <dbReference type="EMBL" id="JAD82195.1"/>
    </source>
</evidence>
<proteinExistence type="predicted"/>
<evidence type="ECO:0000256" key="1">
    <source>
        <dbReference type="SAM" id="Phobius"/>
    </source>
</evidence>
<reference evidence="2" key="2">
    <citation type="journal article" date="2015" name="Data Brief">
        <title>Shoot transcriptome of the giant reed, Arundo donax.</title>
        <authorList>
            <person name="Barrero R.A."/>
            <person name="Guerrero F.D."/>
            <person name="Moolhuijzen P."/>
            <person name="Goolsby J.A."/>
            <person name="Tidwell J."/>
            <person name="Bellgard S.E."/>
            <person name="Bellgard M.I."/>
        </authorList>
    </citation>
    <scope>NUCLEOTIDE SEQUENCE</scope>
    <source>
        <tissue evidence="2">Shoot tissue taken approximately 20 cm above the soil surface</tissue>
    </source>
</reference>
<reference evidence="2" key="1">
    <citation type="submission" date="2014-09" db="EMBL/GenBank/DDBJ databases">
        <authorList>
            <person name="Magalhaes I.L.F."/>
            <person name="Oliveira U."/>
            <person name="Santos F.R."/>
            <person name="Vidigal T.H.D.A."/>
            <person name="Brescovit A.D."/>
            <person name="Santos A.J."/>
        </authorList>
    </citation>
    <scope>NUCLEOTIDE SEQUENCE</scope>
    <source>
        <tissue evidence="2">Shoot tissue taken approximately 20 cm above the soil surface</tissue>
    </source>
</reference>
<name>A0A0A9D962_ARUDO</name>
<keyword evidence="1" id="KW-1133">Transmembrane helix</keyword>
<dbReference type="AlphaFoldDB" id="A0A0A9D962"/>
<feature type="transmembrane region" description="Helical" evidence="1">
    <location>
        <begin position="62"/>
        <end position="84"/>
    </location>
</feature>
<dbReference type="EMBL" id="GBRH01215700">
    <property type="protein sequence ID" value="JAD82195.1"/>
    <property type="molecule type" value="Transcribed_RNA"/>
</dbReference>
<protein>
    <submittedName>
        <fullName evidence="2">Uncharacterized protein</fullName>
    </submittedName>
</protein>
<sequence>MEGGGPCGGGTGQMGASAVAAQGGRGWEGSSRVGATNLGRLRCARQQGKQGVRGVTSWHLRVFAAVVGVMGCLLLAASLAMSALHQVQFRNGAISRNFRGLQELKQNIVRKEQAEQIIHARLLQMATSAVIKCRTALNLNILRSGRSPTNKRGNGSPVLLSIVWMMKSLTRTTTGSYW</sequence>